<evidence type="ECO:0000256" key="2">
    <source>
        <dbReference type="ARBA" id="ARBA00023033"/>
    </source>
</evidence>
<name>A0A8T2U4T6_CERRI</name>
<feature type="domain" description="FAD-binding" evidence="4">
    <location>
        <begin position="87"/>
        <end position="402"/>
    </location>
</feature>
<dbReference type="AlphaFoldDB" id="A0A8T2U4T6"/>
<dbReference type="PANTHER" id="PTHR45934">
    <property type="entry name" value="FAD/NAD(P)-BINDING OXIDOREDUCTASE FAMILY PROTEIN"/>
    <property type="match status" value="1"/>
</dbReference>
<dbReference type="Pfam" id="PF01494">
    <property type="entry name" value="FAD_binding_3"/>
    <property type="match status" value="1"/>
</dbReference>
<dbReference type="PRINTS" id="PR00420">
    <property type="entry name" value="RNGMNOXGNASE"/>
</dbReference>
<gene>
    <name evidence="5" type="ORF">KP509_09G055700</name>
</gene>
<dbReference type="Proteomes" id="UP000825935">
    <property type="component" value="Chromosome 9"/>
</dbReference>
<evidence type="ECO:0000256" key="3">
    <source>
        <dbReference type="ARBA" id="ARBA00024018"/>
    </source>
</evidence>
<dbReference type="Gene3D" id="3.50.50.60">
    <property type="entry name" value="FAD/NAD(P)-binding domain"/>
    <property type="match status" value="1"/>
</dbReference>
<dbReference type="GO" id="GO:0004497">
    <property type="term" value="F:monooxygenase activity"/>
    <property type="evidence" value="ECO:0007669"/>
    <property type="project" value="UniProtKB-KW"/>
</dbReference>
<evidence type="ECO:0000256" key="1">
    <source>
        <dbReference type="ARBA" id="ARBA00023002"/>
    </source>
</evidence>
<dbReference type="InterPro" id="IPR036188">
    <property type="entry name" value="FAD/NAD-bd_sf"/>
</dbReference>
<accession>A0A8T2U4T6</accession>
<dbReference type="GO" id="GO:0071949">
    <property type="term" value="F:FAD binding"/>
    <property type="evidence" value="ECO:0007669"/>
    <property type="project" value="InterPro"/>
</dbReference>
<dbReference type="InterPro" id="IPR002938">
    <property type="entry name" value="FAD-bd"/>
</dbReference>
<evidence type="ECO:0000313" key="5">
    <source>
        <dbReference type="EMBL" id="KAH7429550.1"/>
    </source>
</evidence>
<dbReference type="OrthoDB" id="655030at2759"/>
<comment type="similarity">
    <text evidence="3">Belongs to the 3-hydroxybenzoate 6-hydroxylase family.</text>
</comment>
<dbReference type="SUPFAM" id="SSF51905">
    <property type="entry name" value="FAD/NAD(P)-binding domain"/>
    <property type="match status" value="1"/>
</dbReference>
<proteinExistence type="inferred from homology"/>
<dbReference type="InterPro" id="IPR044560">
    <property type="entry name" value="MOase"/>
</dbReference>
<dbReference type="PANTHER" id="PTHR45934:SF9">
    <property type="entry name" value="FAD_NAD(P)-BINDING OXIDOREDUCTASE FAMILY PROTEIN"/>
    <property type="match status" value="1"/>
</dbReference>
<reference evidence="5" key="1">
    <citation type="submission" date="2021-08" db="EMBL/GenBank/DDBJ databases">
        <title>WGS assembly of Ceratopteris richardii.</title>
        <authorList>
            <person name="Marchant D.B."/>
            <person name="Chen G."/>
            <person name="Jenkins J."/>
            <person name="Shu S."/>
            <person name="Leebens-Mack J."/>
            <person name="Grimwood J."/>
            <person name="Schmutz J."/>
            <person name="Soltis P."/>
            <person name="Soltis D."/>
            <person name="Chen Z.-H."/>
        </authorList>
    </citation>
    <scope>NUCLEOTIDE SEQUENCE</scope>
    <source>
        <strain evidence="5">Whitten #5841</strain>
        <tissue evidence="5">Leaf</tissue>
    </source>
</reference>
<dbReference type="EMBL" id="CM035414">
    <property type="protein sequence ID" value="KAH7429550.1"/>
    <property type="molecule type" value="Genomic_DNA"/>
</dbReference>
<comment type="caution">
    <text evidence="5">The sequence shown here is derived from an EMBL/GenBank/DDBJ whole genome shotgun (WGS) entry which is preliminary data.</text>
</comment>
<dbReference type="OMA" id="LDRPTSW"/>
<keyword evidence="2" id="KW-0503">Monooxygenase</keyword>
<evidence type="ECO:0000313" key="6">
    <source>
        <dbReference type="Proteomes" id="UP000825935"/>
    </source>
</evidence>
<evidence type="ECO:0000259" key="4">
    <source>
        <dbReference type="Pfam" id="PF01494"/>
    </source>
</evidence>
<protein>
    <recommendedName>
        <fullName evidence="4">FAD-binding domain-containing protein</fullName>
    </recommendedName>
</protein>
<keyword evidence="1" id="KW-0560">Oxidoreductase</keyword>
<organism evidence="5 6">
    <name type="scientific">Ceratopteris richardii</name>
    <name type="common">Triangle waterfern</name>
    <dbReference type="NCBI Taxonomy" id="49495"/>
    <lineage>
        <taxon>Eukaryota</taxon>
        <taxon>Viridiplantae</taxon>
        <taxon>Streptophyta</taxon>
        <taxon>Embryophyta</taxon>
        <taxon>Tracheophyta</taxon>
        <taxon>Polypodiopsida</taxon>
        <taxon>Polypodiidae</taxon>
        <taxon>Polypodiales</taxon>
        <taxon>Pteridineae</taxon>
        <taxon>Pteridaceae</taxon>
        <taxon>Parkerioideae</taxon>
        <taxon>Ceratopteris</taxon>
    </lineage>
</organism>
<keyword evidence="6" id="KW-1185">Reference proteome</keyword>
<sequence>MANSTVRGCSLPGTPDWFSAHLHTSTSRLEVGRQFSQVQACFSCRYGLLARKPSTRLRKRVGVCAASIGILPSEESFPSATKPPAHDVIIIGGGIAGFATALALHRLGVKSTVMEQSEELRVAGSAIGIWSNAWRALETLGVANSLRNQFIKLSGLELLRDDGSVIKSLNLSEGSRDIELRGLERKALVEALRKPLPDDQVVYGSRVVSVKQLEGGYTEVQCEGGQTMQTKVLIGCDGVGSVVAKWMNMKEPCYAGYVATRGIAEYPDGHNLGDRARQILGSGVRAGFVPMNANKAYWFVVFNSSGEKLTNVDLVRKEALDYVRLWPTMITEAINRSPPETLSRKRLADRWMWPVGGPPLYQGGVTLAGDAMHPMTPNLGQGGCCALEDAVVLARSLSKVLVTTDPPAAAWATRSQAQEMQEIELALRSYTEERWRRMLPLAIRSNITGAVLQIDNDFVCSVRNMIISSFVTVDRFLDHTNYDCGSLY</sequence>